<evidence type="ECO:0000256" key="1">
    <source>
        <dbReference type="SAM" id="SignalP"/>
    </source>
</evidence>
<proteinExistence type="predicted"/>
<feature type="signal peptide" evidence="1">
    <location>
        <begin position="1"/>
        <end position="24"/>
    </location>
</feature>
<accession>A0A9Q9SS08</accession>
<evidence type="ECO:0000313" key="2">
    <source>
        <dbReference type="EMBL" id="WAN68589.1"/>
    </source>
</evidence>
<sequence>MSHRRLYPWVMVCLLPRMPPVVFARFDNPADPNGYVQALKQLIPGAKFLLFFVRVA</sequence>
<feature type="chain" id="PRO_5040434147" evidence="1">
    <location>
        <begin position="25"/>
        <end position="56"/>
    </location>
</feature>
<dbReference type="EMBL" id="CP017708">
    <property type="protein sequence ID" value="WAN68589.1"/>
    <property type="molecule type" value="Genomic_DNA"/>
</dbReference>
<protein>
    <submittedName>
        <fullName evidence="2">Uncharacterized protein</fullName>
    </submittedName>
</protein>
<organism evidence="2">
    <name type="scientific">Moorena producens (strain JHB)</name>
    <dbReference type="NCBI Taxonomy" id="1454205"/>
    <lineage>
        <taxon>Bacteria</taxon>
        <taxon>Bacillati</taxon>
        <taxon>Cyanobacteriota</taxon>
        <taxon>Cyanophyceae</taxon>
        <taxon>Coleofasciculales</taxon>
        <taxon>Coleofasciculaceae</taxon>
        <taxon>Moorena</taxon>
    </lineage>
</organism>
<dbReference type="AlphaFoldDB" id="A0A9Q9SS08"/>
<reference evidence="2" key="2">
    <citation type="submission" date="2022-10" db="EMBL/GenBank/DDBJ databases">
        <authorList>
            <person name="Ngo T.-E."/>
        </authorList>
    </citation>
    <scope>NUCLEOTIDE SEQUENCE</scope>
    <source>
        <strain evidence="2">JHB</strain>
    </source>
</reference>
<dbReference type="Proteomes" id="UP000176944">
    <property type="component" value="Chromosome"/>
</dbReference>
<keyword evidence="1" id="KW-0732">Signal</keyword>
<gene>
    <name evidence="2" type="ORF">BJP36_40145</name>
</gene>
<reference evidence="2" key="1">
    <citation type="journal article" date="2017" name="Proc. Natl. Acad. Sci. U.S.A.">
        <title>Comparative genomics uncovers the prolific and distinctive metabolic potential of the cyanobacterial genus Moorea.</title>
        <authorList>
            <person name="Leao T."/>
            <person name="Castelao G."/>
            <person name="Korobeynikov A."/>
            <person name="Monroe E.A."/>
            <person name="Podell S."/>
            <person name="Glukhov E."/>
            <person name="Allen E.E."/>
            <person name="Gerwick W.H."/>
            <person name="Gerwick L."/>
        </authorList>
    </citation>
    <scope>NUCLEOTIDE SEQUENCE</scope>
    <source>
        <strain evidence="2">JHB</strain>
    </source>
</reference>
<name>A0A9Q9SS08_MOOP1</name>